<sequence>MSSQEPNKIYKANKGAGCFVYIVYAGLFVFLLLVAIGLTLMGLEKQFGKVSDTMSNVLLVVSGIMFLAILYFCFAHYRKRASFFITLESDHIVIGNNKQSQQVKYEDIKSLQFLRNKKQEKLSQMVIKLSNGVTHKVPPISNVNNLWHNIISRVDRTILDRCTIEVDNGNHVVFHDDNQRRVIMGILAVCFSILAIVGIVELPKAIATKEWKMIAKTVFLVFAAIGTTSEFIFMRNSGIIVSQDGVAGARKKNITFPWEQIKSVEKNDMGVVLHTQNNTKLTISERAENFFLFLHFIQGFISTKCFDKDMAFPLAIRIDDSDFRIDVDLVRILNRWSWKFTTNGLKEYNHREICFTLRMETSETCDQLPSQVLDMLKWLYKGLANEEQMTARNMSSFPEPGLLAREDWAGLIYSNQKDILCALLVTKHEYTNAMLYGSQRILNRLGELYRYFPNPHWNDRFRTEVAYENEEPVAKPTVRFLDGVTTALYKNDCELHIKLSKSTPGGLDELLEVKSDQPKALSFNTHTTEEADCALMWYPGQEGLFAIDRHNSQKKNMTGCFVMFLPHAEEKQTIGLYEDGFTVFVRPDTYAEMIVAISEKQHYQWQDDNGKRLFIDFVDD</sequence>
<evidence type="ECO:0000313" key="4">
    <source>
        <dbReference type="Proteomes" id="UP000326354"/>
    </source>
</evidence>
<evidence type="ECO:0000259" key="2">
    <source>
        <dbReference type="Pfam" id="PF11979"/>
    </source>
</evidence>
<feature type="transmembrane region" description="Helical" evidence="1">
    <location>
        <begin position="21"/>
        <end position="43"/>
    </location>
</feature>
<keyword evidence="4" id="KW-1185">Reference proteome</keyword>
<keyword evidence="1" id="KW-0812">Transmembrane</keyword>
<dbReference type="Proteomes" id="UP000326354">
    <property type="component" value="Chromosome"/>
</dbReference>
<dbReference type="InterPro" id="IPR022557">
    <property type="entry name" value="SARA-like_C"/>
</dbReference>
<name>A0A5S9IKN9_UABAM</name>
<dbReference type="KEGG" id="uam:UABAM_01991"/>
<gene>
    <name evidence="3" type="ORF">UABAM_01991</name>
</gene>
<dbReference type="EMBL" id="AP019860">
    <property type="protein sequence ID" value="BBM83638.1"/>
    <property type="molecule type" value="Genomic_DNA"/>
</dbReference>
<protein>
    <recommendedName>
        <fullName evidence="2">Smad anchor for receptor activation-like C-terminal domain-containing protein</fullName>
    </recommendedName>
</protein>
<keyword evidence="1" id="KW-1133">Transmembrane helix</keyword>
<feature type="transmembrane region" description="Helical" evidence="1">
    <location>
        <begin position="55"/>
        <end position="74"/>
    </location>
</feature>
<feature type="transmembrane region" description="Helical" evidence="1">
    <location>
        <begin position="182"/>
        <end position="202"/>
    </location>
</feature>
<keyword evidence="1" id="KW-0472">Membrane</keyword>
<evidence type="ECO:0000313" key="3">
    <source>
        <dbReference type="EMBL" id="BBM83638.1"/>
    </source>
</evidence>
<dbReference type="AlphaFoldDB" id="A0A5S9IKN9"/>
<dbReference type="OrthoDB" id="5520983at2"/>
<proteinExistence type="predicted"/>
<feature type="domain" description="Smad anchor for receptor activation-like C-terminal" evidence="2">
    <location>
        <begin position="417"/>
        <end position="604"/>
    </location>
</feature>
<dbReference type="Pfam" id="PF11979">
    <property type="entry name" value="SARA_C"/>
    <property type="match status" value="1"/>
</dbReference>
<evidence type="ECO:0000256" key="1">
    <source>
        <dbReference type="SAM" id="Phobius"/>
    </source>
</evidence>
<accession>A0A5S9IKN9</accession>
<dbReference type="RefSeq" id="WP_151967831.1">
    <property type="nucleotide sequence ID" value="NZ_AP019860.1"/>
</dbReference>
<organism evidence="3 4">
    <name type="scientific">Uabimicrobium amorphum</name>
    <dbReference type="NCBI Taxonomy" id="2596890"/>
    <lineage>
        <taxon>Bacteria</taxon>
        <taxon>Pseudomonadati</taxon>
        <taxon>Planctomycetota</taxon>
        <taxon>Candidatus Uabimicrobiia</taxon>
        <taxon>Candidatus Uabimicrobiales</taxon>
        <taxon>Candidatus Uabimicrobiaceae</taxon>
        <taxon>Candidatus Uabimicrobium</taxon>
    </lineage>
</organism>
<reference evidence="3 4" key="1">
    <citation type="submission" date="2019-08" db="EMBL/GenBank/DDBJ databases">
        <title>Complete genome sequence of Candidatus Uab amorphum.</title>
        <authorList>
            <person name="Shiratori T."/>
            <person name="Suzuki S."/>
            <person name="Kakizawa Y."/>
            <person name="Ishida K."/>
        </authorList>
    </citation>
    <scope>NUCLEOTIDE SEQUENCE [LARGE SCALE GENOMIC DNA]</scope>
    <source>
        <strain evidence="3 4">SRT547</strain>
    </source>
</reference>